<evidence type="ECO:0000313" key="1">
    <source>
        <dbReference type="EMBL" id="CAK5077201.1"/>
    </source>
</evidence>
<reference evidence="1" key="1">
    <citation type="submission" date="2023-11" db="EMBL/GenBank/DDBJ databases">
        <authorList>
            <person name="Poullet M."/>
        </authorList>
    </citation>
    <scope>NUCLEOTIDE SEQUENCE</scope>
    <source>
        <strain evidence="1">E1834</strain>
    </source>
</reference>
<accession>A0ACB0ZE08</accession>
<dbReference type="EMBL" id="CAVMJV010000031">
    <property type="protein sequence ID" value="CAK5077201.1"/>
    <property type="molecule type" value="Genomic_DNA"/>
</dbReference>
<name>A0ACB0ZE08_MELEN</name>
<proteinExistence type="predicted"/>
<dbReference type="Proteomes" id="UP001497535">
    <property type="component" value="Unassembled WGS sequence"/>
</dbReference>
<keyword evidence="2" id="KW-1185">Reference proteome</keyword>
<comment type="caution">
    <text evidence="1">The sequence shown here is derived from an EMBL/GenBank/DDBJ whole genome shotgun (WGS) entry which is preliminary data.</text>
</comment>
<gene>
    <name evidence="1" type="ORF">MENTE1834_LOCUS24107</name>
</gene>
<evidence type="ECO:0000313" key="2">
    <source>
        <dbReference type="Proteomes" id="UP001497535"/>
    </source>
</evidence>
<organism evidence="1 2">
    <name type="scientific">Meloidogyne enterolobii</name>
    <name type="common">Root-knot nematode worm</name>
    <name type="synonym">Meloidogyne mayaguensis</name>
    <dbReference type="NCBI Taxonomy" id="390850"/>
    <lineage>
        <taxon>Eukaryota</taxon>
        <taxon>Metazoa</taxon>
        <taxon>Ecdysozoa</taxon>
        <taxon>Nematoda</taxon>
        <taxon>Chromadorea</taxon>
        <taxon>Rhabditida</taxon>
        <taxon>Tylenchina</taxon>
        <taxon>Tylenchomorpha</taxon>
        <taxon>Tylenchoidea</taxon>
        <taxon>Meloidogynidae</taxon>
        <taxon>Meloidogyninae</taxon>
        <taxon>Meloidogyne</taxon>
    </lineage>
</organism>
<protein>
    <submittedName>
        <fullName evidence="1">Uncharacterized protein</fullName>
    </submittedName>
</protein>
<sequence>MSSQATATTPSRSTITMSNSITPSRQQQPSKQYANLSQQQAKIMDFIKRFGDANKGLWGKIFFLVF</sequence>